<dbReference type="VEuPathDB" id="FungiDB:PHYBLDRAFT_175995"/>
<organism evidence="2 3">
    <name type="scientific">Phycomyces blakesleeanus (strain ATCC 8743b / DSM 1359 / FGSC 10004 / NBRC 33097 / NRRL 1555)</name>
    <dbReference type="NCBI Taxonomy" id="763407"/>
    <lineage>
        <taxon>Eukaryota</taxon>
        <taxon>Fungi</taxon>
        <taxon>Fungi incertae sedis</taxon>
        <taxon>Mucoromycota</taxon>
        <taxon>Mucoromycotina</taxon>
        <taxon>Mucoromycetes</taxon>
        <taxon>Mucorales</taxon>
        <taxon>Phycomycetaceae</taxon>
        <taxon>Phycomyces</taxon>
    </lineage>
</organism>
<protein>
    <submittedName>
        <fullName evidence="2">Uncharacterized protein</fullName>
    </submittedName>
</protein>
<keyword evidence="1" id="KW-0732">Signal</keyword>
<keyword evidence="3" id="KW-1185">Reference proteome</keyword>
<dbReference type="EMBL" id="KV441009">
    <property type="protein sequence ID" value="OAD65607.1"/>
    <property type="molecule type" value="Genomic_DNA"/>
</dbReference>
<feature type="signal peptide" evidence="1">
    <location>
        <begin position="1"/>
        <end position="22"/>
    </location>
</feature>
<accession>A0A167JAJ9</accession>
<reference evidence="3" key="1">
    <citation type="submission" date="2015-06" db="EMBL/GenBank/DDBJ databases">
        <title>Expansion of signal transduction pathways in fungi by whole-genome duplication.</title>
        <authorList>
            <consortium name="DOE Joint Genome Institute"/>
            <person name="Corrochano L.M."/>
            <person name="Kuo A."/>
            <person name="Marcet-Houben M."/>
            <person name="Polaino S."/>
            <person name="Salamov A."/>
            <person name="Villalobos J.M."/>
            <person name="Alvarez M.I."/>
            <person name="Avalos J."/>
            <person name="Benito E.P."/>
            <person name="Benoit I."/>
            <person name="Burger G."/>
            <person name="Camino L.P."/>
            <person name="Canovas D."/>
            <person name="Cerda-Olmedo E."/>
            <person name="Cheng J.-F."/>
            <person name="Dominguez A."/>
            <person name="Elias M."/>
            <person name="Eslava A.P."/>
            <person name="Glaser F."/>
            <person name="Grimwood J."/>
            <person name="Gutierrez G."/>
            <person name="Heitman J."/>
            <person name="Henrissat B."/>
            <person name="Iturriaga E.A."/>
            <person name="Lang B.F."/>
            <person name="Lavin J.L."/>
            <person name="Lee S."/>
            <person name="Li W."/>
            <person name="Lindquist E."/>
            <person name="Lopez-Garcia S."/>
            <person name="Luque E.M."/>
            <person name="Marcos A.T."/>
            <person name="Martin J."/>
            <person name="McCluskey K."/>
            <person name="Medina H.R."/>
            <person name="Miralles-Duran A."/>
            <person name="Miyazaki A."/>
            <person name="Munoz-Torres E."/>
            <person name="Oguiza J.A."/>
            <person name="Ohm R."/>
            <person name="Olmedo M."/>
            <person name="Orejas M."/>
            <person name="Ortiz-Castellanos L."/>
            <person name="Pisabarro A.G."/>
            <person name="Rodriguez-Romero J."/>
            <person name="Ruiz-Herrera J."/>
            <person name="Ruiz-Vazquez R."/>
            <person name="Sanz C."/>
            <person name="Schackwitz W."/>
            <person name="Schmutz J."/>
            <person name="Shahriari M."/>
            <person name="Shelest E."/>
            <person name="Silva-Franco F."/>
            <person name="Soanes D."/>
            <person name="Syed K."/>
            <person name="Tagua V.G."/>
            <person name="Talbot N.J."/>
            <person name="Thon M."/>
            <person name="De vries R.P."/>
            <person name="Wiebenga A."/>
            <person name="Yadav J.S."/>
            <person name="Braun E.L."/>
            <person name="Baker S."/>
            <person name="Garre V."/>
            <person name="Horwitz B."/>
            <person name="Torres-Martinez S."/>
            <person name="Idnurm A."/>
            <person name="Herrera-Estrella A."/>
            <person name="Gabaldon T."/>
            <person name="Grigoriev I.V."/>
        </authorList>
    </citation>
    <scope>NUCLEOTIDE SEQUENCE [LARGE SCALE GENOMIC DNA]</scope>
    <source>
        <strain evidence="3">NRRL 1555(-)</strain>
    </source>
</reference>
<evidence type="ECO:0000313" key="3">
    <source>
        <dbReference type="Proteomes" id="UP000077315"/>
    </source>
</evidence>
<proteinExistence type="predicted"/>
<dbReference type="GeneID" id="28998525"/>
<sequence>MFDFFLHLQFSISLLFQTCVKDLRFLVTEPKKWIKSPSCSFVVKEYTLTLLVSGQFETLSRKKFAPCGTSLQPRQDILLNSIHNGRRLAICPHQLPPKNLFLVIRSPIFSPKFPPFLVNPLHLCPLEIVPRRTDLVWYRCVFWIHKWIVRVSKRNPSLELLSLLKSVPNSGALSSGSQYAKMRKA</sequence>
<gene>
    <name evidence="2" type="ORF">PHYBLDRAFT_175995</name>
</gene>
<dbReference type="Proteomes" id="UP000077315">
    <property type="component" value="Unassembled WGS sequence"/>
</dbReference>
<dbReference type="AlphaFoldDB" id="A0A167JAJ9"/>
<evidence type="ECO:0000256" key="1">
    <source>
        <dbReference type="SAM" id="SignalP"/>
    </source>
</evidence>
<dbReference type="InParanoid" id="A0A167JAJ9"/>
<name>A0A167JAJ9_PHYB8</name>
<feature type="chain" id="PRO_5007888727" evidence="1">
    <location>
        <begin position="23"/>
        <end position="185"/>
    </location>
</feature>
<dbReference type="RefSeq" id="XP_018283647.1">
    <property type="nucleotide sequence ID" value="XM_018437619.1"/>
</dbReference>
<evidence type="ECO:0000313" key="2">
    <source>
        <dbReference type="EMBL" id="OAD65607.1"/>
    </source>
</evidence>